<dbReference type="OrthoDB" id="9799092at2"/>
<accession>A0A558AD27</accession>
<proteinExistence type="predicted"/>
<name>A0A558AD27_9PSEU</name>
<dbReference type="EMBL" id="VJZA01000020">
    <property type="protein sequence ID" value="TVT22170.1"/>
    <property type="molecule type" value="Genomic_DNA"/>
</dbReference>
<feature type="domain" description="N-acetyltransferase" evidence="3">
    <location>
        <begin position="3"/>
        <end position="165"/>
    </location>
</feature>
<dbReference type="Gene3D" id="3.40.630.30">
    <property type="match status" value="1"/>
</dbReference>
<dbReference type="PROSITE" id="PS51186">
    <property type="entry name" value="GNAT"/>
    <property type="match status" value="2"/>
</dbReference>
<protein>
    <submittedName>
        <fullName evidence="4">GNAT family N-acetyltransferase</fullName>
    </submittedName>
</protein>
<dbReference type="Proteomes" id="UP000318578">
    <property type="component" value="Unassembled WGS sequence"/>
</dbReference>
<dbReference type="AlphaFoldDB" id="A0A558AD27"/>
<gene>
    <name evidence="4" type="ORF">FNH06_14480</name>
</gene>
<dbReference type="InterPro" id="IPR050832">
    <property type="entry name" value="Bact_Acetyltransf"/>
</dbReference>
<reference evidence="4 5" key="1">
    <citation type="submission" date="2019-07" db="EMBL/GenBank/DDBJ databases">
        <title>New species of Amycolatopsis and Streptomyces.</title>
        <authorList>
            <person name="Duangmal K."/>
            <person name="Teo W.F.A."/>
            <person name="Lipun K."/>
        </authorList>
    </citation>
    <scope>NUCLEOTIDE SEQUENCE [LARGE SCALE GENOMIC DNA]</scope>
    <source>
        <strain evidence="4 5">JCM 30562</strain>
    </source>
</reference>
<keyword evidence="2" id="KW-0012">Acyltransferase</keyword>
<comment type="caution">
    <text evidence="4">The sequence shown here is derived from an EMBL/GenBank/DDBJ whole genome shotgun (WGS) entry which is preliminary data.</text>
</comment>
<dbReference type="SUPFAM" id="SSF55729">
    <property type="entry name" value="Acyl-CoA N-acyltransferases (Nat)"/>
    <property type="match status" value="2"/>
</dbReference>
<dbReference type="Pfam" id="PF00583">
    <property type="entry name" value="Acetyltransf_1"/>
    <property type="match status" value="2"/>
</dbReference>
<evidence type="ECO:0000313" key="5">
    <source>
        <dbReference type="Proteomes" id="UP000318578"/>
    </source>
</evidence>
<dbReference type="InterPro" id="IPR000182">
    <property type="entry name" value="GNAT_dom"/>
</dbReference>
<evidence type="ECO:0000256" key="1">
    <source>
        <dbReference type="ARBA" id="ARBA00022679"/>
    </source>
</evidence>
<organism evidence="4 5">
    <name type="scientific">Amycolatopsis acidiphila</name>
    <dbReference type="NCBI Taxonomy" id="715473"/>
    <lineage>
        <taxon>Bacteria</taxon>
        <taxon>Bacillati</taxon>
        <taxon>Actinomycetota</taxon>
        <taxon>Actinomycetes</taxon>
        <taxon>Pseudonocardiales</taxon>
        <taxon>Pseudonocardiaceae</taxon>
        <taxon>Amycolatopsis</taxon>
    </lineage>
</organism>
<evidence type="ECO:0000256" key="2">
    <source>
        <dbReference type="ARBA" id="ARBA00023315"/>
    </source>
</evidence>
<dbReference type="PANTHER" id="PTHR43877">
    <property type="entry name" value="AMINOALKYLPHOSPHONATE N-ACETYLTRANSFERASE-RELATED-RELATED"/>
    <property type="match status" value="1"/>
</dbReference>
<dbReference type="InterPro" id="IPR016181">
    <property type="entry name" value="Acyl_CoA_acyltransferase"/>
</dbReference>
<dbReference type="RefSeq" id="WP_144638514.1">
    <property type="nucleotide sequence ID" value="NZ_BNAX01000002.1"/>
</dbReference>
<sequence>MNRTWRAVTVDDAEAIADLLEAAEAVEPTNEHYSAEDIRDELTVPNVRLADGSVSVWDGPRLVGYAMAVPREAANPEHRMRVELAVHPEYRDVELGKQLLEWQERTAQALHAKTFPNARLELHARVYESQQWYASVLQAAGFAMARSFATMRAELEKLPPRPELPPSLRLVGYEPAYEDPTREAVNDAFSGHWGMTPYSPELWRHRMIDGPAFRPRTSFLLLTEDGEVGSFVLSAFYQAEMEVTGVREVLIAYVGTRSALRGHGVATALLAHTLVAARDQGYERAALEVDESNAHNALDIYRRCGFEVTQRVHAWVRPMP</sequence>
<feature type="domain" description="N-acetyltransferase" evidence="3">
    <location>
        <begin position="168"/>
        <end position="320"/>
    </location>
</feature>
<evidence type="ECO:0000313" key="4">
    <source>
        <dbReference type="EMBL" id="TVT22170.1"/>
    </source>
</evidence>
<keyword evidence="1 4" id="KW-0808">Transferase</keyword>
<keyword evidence="5" id="KW-1185">Reference proteome</keyword>
<evidence type="ECO:0000259" key="3">
    <source>
        <dbReference type="PROSITE" id="PS51186"/>
    </source>
</evidence>
<dbReference type="CDD" id="cd04301">
    <property type="entry name" value="NAT_SF"/>
    <property type="match status" value="2"/>
</dbReference>
<dbReference type="GO" id="GO:0016747">
    <property type="term" value="F:acyltransferase activity, transferring groups other than amino-acyl groups"/>
    <property type="evidence" value="ECO:0007669"/>
    <property type="project" value="InterPro"/>
</dbReference>